<evidence type="ECO:0000256" key="3">
    <source>
        <dbReference type="ARBA" id="ARBA00022622"/>
    </source>
</evidence>
<feature type="domain" description="Trypanosome variant surface glycoprotein A-type N-terminal" evidence="8">
    <location>
        <begin position="18"/>
        <end position="260"/>
    </location>
</feature>
<dbReference type="Gene3D" id="3.90.150.10">
    <property type="entry name" value="Variant Surface Glycoprotein, subunit A domain 1"/>
    <property type="match status" value="1"/>
</dbReference>
<dbReference type="VEuPathDB" id="TriTrypDB:Tb427_000087500"/>
<comment type="subcellular location">
    <subcellularLocation>
        <location evidence="1">Cell membrane</location>
        <topology evidence="1">Lipid-anchor</topology>
        <topology evidence="1">GPI-anchor</topology>
    </subcellularLocation>
</comment>
<evidence type="ECO:0000256" key="4">
    <source>
        <dbReference type="ARBA" id="ARBA00023136"/>
    </source>
</evidence>
<feature type="signal peptide" evidence="7">
    <location>
        <begin position="1"/>
        <end position="22"/>
    </location>
</feature>
<reference evidence="9" key="2">
    <citation type="journal article" date="2014" name="Mol. Biochem. Parasitol.">
        <title>Capturing the variant surface glycoprotein repertoire (the VSGnome) of Trypanosoma brucei Lister 427.</title>
        <authorList>
            <person name="Cross G.A."/>
            <person name="Kim H.S."/>
            <person name="Wickstead B."/>
        </authorList>
    </citation>
    <scope>NUCLEOTIDE SEQUENCE</scope>
    <source>
        <strain evidence="9">Lister 427</strain>
    </source>
</reference>
<dbReference type="Pfam" id="PF00913">
    <property type="entry name" value="Trypan_glycop"/>
    <property type="match status" value="1"/>
</dbReference>
<evidence type="ECO:0000313" key="9">
    <source>
        <dbReference type="EMBL" id="AGH60869.1"/>
    </source>
</evidence>
<evidence type="ECO:0000256" key="1">
    <source>
        <dbReference type="ARBA" id="ARBA00004609"/>
    </source>
</evidence>
<dbReference type="SUPFAM" id="SSF58087">
    <property type="entry name" value="Variant surface glycoprotein (N-terminal domain)"/>
    <property type="match status" value="1"/>
</dbReference>
<dbReference type="InterPro" id="IPR001812">
    <property type="entry name" value="Trypano_VSG_A_N_dom"/>
</dbReference>
<feature type="chain" id="PRO_5004057892" evidence="7">
    <location>
        <begin position="23"/>
        <end position="285"/>
    </location>
</feature>
<dbReference type="GO" id="GO:0098552">
    <property type="term" value="C:side of membrane"/>
    <property type="evidence" value="ECO:0007669"/>
    <property type="project" value="UniProtKB-KW"/>
</dbReference>
<evidence type="ECO:0000256" key="6">
    <source>
        <dbReference type="ARBA" id="ARBA00023288"/>
    </source>
</evidence>
<dbReference type="AlphaFoldDB" id="M4SXR7"/>
<dbReference type="GO" id="GO:0042783">
    <property type="term" value="P:symbiont-mediated evasion of host immune response"/>
    <property type="evidence" value="ECO:0007669"/>
    <property type="project" value="InterPro"/>
</dbReference>
<evidence type="ECO:0000256" key="5">
    <source>
        <dbReference type="ARBA" id="ARBA00023180"/>
    </source>
</evidence>
<dbReference type="EMBL" id="KC613438">
    <property type="protein sequence ID" value="AGH60869.1"/>
    <property type="molecule type" value="Genomic_DNA"/>
</dbReference>
<keyword evidence="7" id="KW-0732">Signal</keyword>
<reference evidence="9" key="1">
    <citation type="submission" date="2013-02" db="EMBL/GenBank/DDBJ databases">
        <authorList>
            <person name="Cross G.A.M."/>
            <person name="Kim H.-S."/>
            <person name="Wickstead B."/>
        </authorList>
    </citation>
    <scope>NUCLEOTIDE SEQUENCE</scope>
    <source>
        <strain evidence="9">Lister 427</strain>
    </source>
</reference>
<accession>M4SXR7</accession>
<organism evidence="9">
    <name type="scientific">Trypanosoma brucei</name>
    <dbReference type="NCBI Taxonomy" id="5691"/>
    <lineage>
        <taxon>Eukaryota</taxon>
        <taxon>Discoba</taxon>
        <taxon>Euglenozoa</taxon>
        <taxon>Kinetoplastea</taxon>
        <taxon>Metakinetoplastina</taxon>
        <taxon>Trypanosomatida</taxon>
        <taxon>Trypanosomatidae</taxon>
        <taxon>Trypanosoma</taxon>
    </lineage>
</organism>
<name>M4SXR7_9TRYP</name>
<evidence type="ECO:0000259" key="8">
    <source>
        <dbReference type="Pfam" id="PF00913"/>
    </source>
</evidence>
<keyword evidence="3" id="KW-0336">GPI-anchor</keyword>
<keyword evidence="4" id="KW-0472">Membrane</keyword>
<keyword evidence="5" id="KW-0325">Glycoprotein</keyword>
<keyword evidence="2" id="KW-1003">Cell membrane</keyword>
<keyword evidence="6" id="KW-0449">Lipoprotein</keyword>
<evidence type="ECO:0000256" key="7">
    <source>
        <dbReference type="SAM" id="SignalP"/>
    </source>
</evidence>
<evidence type="ECO:0000256" key="2">
    <source>
        <dbReference type="ARBA" id="ARBA00022475"/>
    </source>
</evidence>
<dbReference type="GO" id="GO:0005886">
    <property type="term" value="C:plasma membrane"/>
    <property type="evidence" value="ECO:0007669"/>
    <property type="project" value="UniProtKB-SubCell"/>
</dbReference>
<protein>
    <submittedName>
        <fullName evidence="9">Variant surface glycoprotein 1976</fullName>
    </submittedName>
</protein>
<proteinExistence type="predicted"/>
<sequence>MSSAKVAILVVTASFIADKACATFVALKSGAWKPQCELAKELRKLPGLSKGKVHSEFTAYEALERVKLRMLIFATKNPADTDAVLLRALAEAAEAKQEAIRNAAATVVQKGLKATAYAAEMAGAITSAIQTLKAANDGTNYCLNKNSKTGNGNTDVDSEGCSTLDLTAEIAPEQIDGNVIDTDGFKTHAGLTGPAAKGQTDKYGFFAAAQGAQSATAGVQIGAGGAKISLGLGLIEAEASNTPSRKDLLNFKTSAIGQHHLVRHSTHTITCPLLIIYNPHEQHQI</sequence>